<evidence type="ECO:0000313" key="3">
    <source>
        <dbReference type="Proteomes" id="UP001596540"/>
    </source>
</evidence>
<dbReference type="Pfam" id="PF04149">
    <property type="entry name" value="DUF397"/>
    <property type="match status" value="1"/>
</dbReference>
<name>A0ABW2KGB6_9ACTN</name>
<keyword evidence="3" id="KW-1185">Reference proteome</keyword>
<proteinExistence type="predicted"/>
<comment type="caution">
    <text evidence="2">The sequence shown here is derived from an EMBL/GenBank/DDBJ whole genome shotgun (WGS) entry which is preliminary data.</text>
</comment>
<feature type="domain" description="DUF397" evidence="1">
    <location>
        <begin position="6"/>
        <end position="57"/>
    </location>
</feature>
<gene>
    <name evidence="2" type="ORF">ACFQRF_14750</name>
</gene>
<sequence>MRNESHWHKATYSGGTNACVEVRENSSGADVRDTQHRHLGYLHFSRAEWVAFLYELKH</sequence>
<protein>
    <submittedName>
        <fullName evidence="2">DUF397 domain-containing protein</fullName>
    </submittedName>
</protein>
<dbReference type="RefSeq" id="WP_379871649.1">
    <property type="nucleotide sequence ID" value="NZ_JBHTBH010000006.1"/>
</dbReference>
<reference evidence="3" key="1">
    <citation type="journal article" date="2019" name="Int. J. Syst. Evol. Microbiol.">
        <title>The Global Catalogue of Microorganisms (GCM) 10K type strain sequencing project: providing services to taxonomists for standard genome sequencing and annotation.</title>
        <authorList>
            <consortium name="The Broad Institute Genomics Platform"/>
            <consortium name="The Broad Institute Genome Sequencing Center for Infectious Disease"/>
            <person name="Wu L."/>
            <person name="Ma J."/>
        </authorList>
    </citation>
    <scope>NUCLEOTIDE SEQUENCE [LARGE SCALE GENOMIC DNA]</scope>
    <source>
        <strain evidence="3">CGMCC 4.7382</strain>
    </source>
</reference>
<evidence type="ECO:0000313" key="2">
    <source>
        <dbReference type="EMBL" id="MFC7329002.1"/>
    </source>
</evidence>
<evidence type="ECO:0000259" key="1">
    <source>
        <dbReference type="Pfam" id="PF04149"/>
    </source>
</evidence>
<organism evidence="2 3">
    <name type="scientific">Marinactinospora rubrisoli</name>
    <dbReference type="NCBI Taxonomy" id="2715399"/>
    <lineage>
        <taxon>Bacteria</taxon>
        <taxon>Bacillati</taxon>
        <taxon>Actinomycetota</taxon>
        <taxon>Actinomycetes</taxon>
        <taxon>Streptosporangiales</taxon>
        <taxon>Nocardiopsidaceae</taxon>
        <taxon>Marinactinospora</taxon>
    </lineage>
</organism>
<dbReference type="InterPro" id="IPR007278">
    <property type="entry name" value="DUF397"/>
</dbReference>
<accession>A0ABW2KGB6</accession>
<dbReference type="Proteomes" id="UP001596540">
    <property type="component" value="Unassembled WGS sequence"/>
</dbReference>
<dbReference type="EMBL" id="JBHTBH010000006">
    <property type="protein sequence ID" value="MFC7329002.1"/>
    <property type="molecule type" value="Genomic_DNA"/>
</dbReference>